<feature type="binding site" evidence="8">
    <location>
        <position position="153"/>
    </location>
    <ligand>
        <name>(R)-pantoate</name>
        <dbReference type="ChEBI" id="CHEBI:15980"/>
    </ligand>
</feature>
<dbReference type="FunFam" id="3.40.50.620:FF:000013">
    <property type="entry name" value="Pantothenate synthetase"/>
    <property type="match status" value="1"/>
</dbReference>
<feature type="binding site" evidence="8">
    <location>
        <position position="176"/>
    </location>
    <ligand>
        <name>ATP</name>
        <dbReference type="ChEBI" id="CHEBI:30616"/>
    </ligand>
</feature>
<evidence type="ECO:0000256" key="8">
    <source>
        <dbReference type="HAMAP-Rule" id="MF_00158"/>
    </source>
</evidence>
<dbReference type="NCBIfam" id="TIGR00125">
    <property type="entry name" value="cyt_tran_rel"/>
    <property type="match status" value="1"/>
</dbReference>
<name>A0A0A0IJQ9_CLOBO</name>
<keyword evidence="8" id="KW-0963">Cytoplasm</keyword>
<proteinExistence type="inferred from homology"/>
<dbReference type="Gene3D" id="3.30.1300.10">
    <property type="entry name" value="Pantoate-beta-alanine ligase, C-terminal domain"/>
    <property type="match status" value="1"/>
</dbReference>
<dbReference type="UniPathway" id="UPA00028">
    <property type="reaction ID" value="UER00005"/>
</dbReference>
<comment type="pathway">
    <text evidence="1 8">Cofactor biosynthesis; (R)-pantothenate biosynthesis; (R)-pantothenate from (R)-pantoate and beta-alanine: step 1/1.</text>
</comment>
<comment type="subcellular location">
    <subcellularLocation>
        <location evidence="8">Cytoplasm</location>
    </subcellularLocation>
</comment>
<dbReference type="InterPro" id="IPR004821">
    <property type="entry name" value="Cyt_trans-like"/>
</dbReference>
<evidence type="ECO:0000313" key="9">
    <source>
        <dbReference type="EMBL" id="KGN01705.1"/>
    </source>
</evidence>
<evidence type="ECO:0000256" key="1">
    <source>
        <dbReference type="ARBA" id="ARBA00004990"/>
    </source>
</evidence>
<organism evidence="9 10">
    <name type="scientific">Clostridium botulinum C/D str. DC5</name>
    <dbReference type="NCBI Taxonomy" id="1443128"/>
    <lineage>
        <taxon>Bacteria</taxon>
        <taxon>Bacillati</taxon>
        <taxon>Bacillota</taxon>
        <taxon>Clostridia</taxon>
        <taxon>Eubacteriales</taxon>
        <taxon>Clostridiaceae</taxon>
        <taxon>Clostridium</taxon>
    </lineage>
</organism>
<comment type="subunit">
    <text evidence="8">Homodimer.</text>
</comment>
<keyword evidence="4 8" id="KW-0566">Pantothenate biosynthesis</keyword>
<dbReference type="Proteomes" id="UP000030014">
    <property type="component" value="Unassembled WGS sequence"/>
</dbReference>
<dbReference type="CDD" id="cd00560">
    <property type="entry name" value="PanC"/>
    <property type="match status" value="1"/>
</dbReference>
<feature type="binding site" evidence="8">
    <location>
        <begin position="30"/>
        <end position="37"/>
    </location>
    <ligand>
        <name>ATP</name>
        <dbReference type="ChEBI" id="CHEBI:30616"/>
    </ligand>
</feature>
<accession>A0A0A0IJQ9</accession>
<feature type="binding site" evidence="8">
    <location>
        <begin position="184"/>
        <end position="187"/>
    </location>
    <ligand>
        <name>ATP</name>
        <dbReference type="ChEBI" id="CHEBI:30616"/>
    </ligand>
</feature>
<keyword evidence="3 8" id="KW-0436">Ligase</keyword>
<dbReference type="Gene3D" id="3.40.50.620">
    <property type="entry name" value="HUPs"/>
    <property type="match status" value="1"/>
</dbReference>
<dbReference type="FunFam" id="3.30.1300.10:FF:000001">
    <property type="entry name" value="Pantothenate synthetase"/>
    <property type="match status" value="1"/>
</dbReference>
<protein>
    <recommendedName>
        <fullName evidence="8">Pantothenate synthetase</fullName>
        <shortName evidence="8">PS</shortName>
        <ecNumber evidence="8">6.3.2.1</ecNumber>
    </recommendedName>
    <alternativeName>
        <fullName evidence="8">Pantoate--beta-alanine ligase</fullName>
    </alternativeName>
    <alternativeName>
        <fullName evidence="8">Pantoate-activating enzyme</fullName>
    </alternativeName>
</protein>
<evidence type="ECO:0000256" key="4">
    <source>
        <dbReference type="ARBA" id="ARBA00022655"/>
    </source>
</evidence>
<dbReference type="GO" id="GO:0005829">
    <property type="term" value="C:cytosol"/>
    <property type="evidence" value="ECO:0007669"/>
    <property type="project" value="TreeGrafter"/>
</dbReference>
<dbReference type="GO" id="GO:0015940">
    <property type="term" value="P:pantothenate biosynthetic process"/>
    <property type="evidence" value="ECO:0007669"/>
    <property type="project" value="UniProtKB-UniRule"/>
</dbReference>
<feature type="binding site" evidence="8">
    <location>
        <position position="61"/>
    </location>
    <ligand>
        <name>beta-alanine</name>
        <dbReference type="ChEBI" id="CHEBI:57966"/>
    </ligand>
</feature>
<dbReference type="HAMAP" id="MF_00158">
    <property type="entry name" value="PanC"/>
    <property type="match status" value="1"/>
</dbReference>
<evidence type="ECO:0000256" key="5">
    <source>
        <dbReference type="ARBA" id="ARBA00022741"/>
    </source>
</evidence>
<dbReference type="InterPro" id="IPR042176">
    <property type="entry name" value="Pantoate_ligase_C"/>
</dbReference>
<comment type="caution">
    <text evidence="9">The sequence shown here is derived from an EMBL/GenBank/DDBJ whole genome shotgun (WGS) entry which is preliminary data.</text>
</comment>
<comment type="catalytic activity">
    <reaction evidence="7 8">
        <text>(R)-pantoate + beta-alanine + ATP = (R)-pantothenate + AMP + diphosphate + H(+)</text>
        <dbReference type="Rhea" id="RHEA:10912"/>
        <dbReference type="ChEBI" id="CHEBI:15378"/>
        <dbReference type="ChEBI" id="CHEBI:15980"/>
        <dbReference type="ChEBI" id="CHEBI:29032"/>
        <dbReference type="ChEBI" id="CHEBI:30616"/>
        <dbReference type="ChEBI" id="CHEBI:33019"/>
        <dbReference type="ChEBI" id="CHEBI:57966"/>
        <dbReference type="ChEBI" id="CHEBI:456215"/>
        <dbReference type="EC" id="6.3.2.1"/>
    </reaction>
</comment>
<dbReference type="EMBL" id="JDRY01000003">
    <property type="protein sequence ID" value="KGN01705.1"/>
    <property type="molecule type" value="Genomic_DNA"/>
</dbReference>
<dbReference type="RefSeq" id="WP_039258086.1">
    <property type="nucleotide sequence ID" value="NZ_JDRY01000003.1"/>
</dbReference>
<keyword evidence="5 8" id="KW-0547">Nucleotide-binding</keyword>
<comment type="miscellaneous">
    <text evidence="8">The reaction proceeds by a bi uni uni bi ping pong mechanism.</text>
</comment>
<reference evidence="9 10" key="1">
    <citation type="submission" date="2014-01" db="EMBL/GenBank/DDBJ databases">
        <title>Plasmidome dynamics in the species complex Clostridium novyi sensu lato converts strains of independent lineages into distinctly different pathogens.</title>
        <authorList>
            <person name="Skarin H."/>
            <person name="Segerman B."/>
        </authorList>
    </citation>
    <scope>NUCLEOTIDE SEQUENCE [LARGE SCALE GENOMIC DNA]</scope>
    <source>
        <strain evidence="9 10">DC5</strain>
    </source>
</reference>
<dbReference type="InterPro" id="IPR014729">
    <property type="entry name" value="Rossmann-like_a/b/a_fold"/>
</dbReference>
<evidence type="ECO:0000313" key="10">
    <source>
        <dbReference type="Proteomes" id="UP000030014"/>
    </source>
</evidence>
<gene>
    <name evidence="8" type="primary">panC</name>
    <name evidence="9" type="ORF">Z955_01065</name>
</gene>
<comment type="function">
    <text evidence="8">Catalyzes the condensation of pantoate with beta-alanine in an ATP-dependent reaction via a pantoyl-adenylate intermediate.</text>
</comment>
<feature type="binding site" evidence="8">
    <location>
        <begin position="147"/>
        <end position="150"/>
    </location>
    <ligand>
        <name>ATP</name>
        <dbReference type="ChEBI" id="CHEBI:30616"/>
    </ligand>
</feature>
<feature type="active site" description="Proton donor" evidence="8">
    <location>
        <position position="37"/>
    </location>
</feature>
<dbReference type="PANTHER" id="PTHR21299:SF1">
    <property type="entry name" value="PANTOATE--BETA-ALANINE LIGASE"/>
    <property type="match status" value="1"/>
</dbReference>
<sequence length="283" mass="32006">MISLNRVDDVRKYVNKWRKKGLSIGLVPTMGCLHEGHKSLIDKAVKENDKVVVSVFVNPTQFGPNEDFNKYPRNLKNDMDICEKVGVSIIFNPNSSEMYCDDASTYVNVEKLTEGLCGAKRQGHFKGVCTVVSKLFNIVTPRRAYFGVKDAQQLAIIKRMVRDLNFNIDIIGCPIIREDDGLAKSSRNKYLSYEERRAAAILNKSLKNAKMSLKNGERDVNKVKNIIKNKILEESLANIDYIEIVDSVTLQNINTIDHDALVAIAVFIGNTRLIDNFTFKWGE</sequence>
<dbReference type="GO" id="GO:0005524">
    <property type="term" value="F:ATP binding"/>
    <property type="evidence" value="ECO:0007669"/>
    <property type="project" value="UniProtKB-KW"/>
</dbReference>
<evidence type="ECO:0000256" key="3">
    <source>
        <dbReference type="ARBA" id="ARBA00022598"/>
    </source>
</evidence>
<evidence type="ECO:0000256" key="7">
    <source>
        <dbReference type="ARBA" id="ARBA00048258"/>
    </source>
</evidence>
<dbReference type="Pfam" id="PF02569">
    <property type="entry name" value="Pantoate_ligase"/>
    <property type="match status" value="1"/>
</dbReference>
<evidence type="ECO:0000256" key="6">
    <source>
        <dbReference type="ARBA" id="ARBA00022840"/>
    </source>
</evidence>
<comment type="similarity">
    <text evidence="2 8">Belongs to the pantothenate synthetase family.</text>
</comment>
<dbReference type="AlphaFoldDB" id="A0A0A0IJQ9"/>
<dbReference type="SUPFAM" id="SSF52374">
    <property type="entry name" value="Nucleotidylyl transferase"/>
    <property type="match status" value="1"/>
</dbReference>
<dbReference type="NCBIfam" id="TIGR00018">
    <property type="entry name" value="panC"/>
    <property type="match status" value="1"/>
</dbReference>
<dbReference type="GO" id="GO:0004592">
    <property type="term" value="F:pantoate-beta-alanine ligase activity"/>
    <property type="evidence" value="ECO:0007669"/>
    <property type="project" value="UniProtKB-UniRule"/>
</dbReference>
<dbReference type="PANTHER" id="PTHR21299">
    <property type="entry name" value="CYTIDYLATE KINASE/PANTOATE-BETA-ALANINE LIGASE"/>
    <property type="match status" value="1"/>
</dbReference>
<feature type="binding site" evidence="8">
    <location>
        <position position="61"/>
    </location>
    <ligand>
        <name>(R)-pantoate</name>
        <dbReference type="ChEBI" id="CHEBI:15980"/>
    </ligand>
</feature>
<dbReference type="EC" id="6.3.2.1" evidence="8"/>
<evidence type="ECO:0000256" key="2">
    <source>
        <dbReference type="ARBA" id="ARBA00009256"/>
    </source>
</evidence>
<keyword evidence="6 8" id="KW-0067">ATP-binding</keyword>
<dbReference type="InterPro" id="IPR003721">
    <property type="entry name" value="Pantoate_ligase"/>
</dbReference>